<keyword evidence="3" id="KW-1185">Reference proteome</keyword>
<dbReference type="KEGG" id="tpx:Turpa_3939"/>
<gene>
    <name evidence="2" type="ordered locus">Turpa_3939</name>
</gene>
<evidence type="ECO:0008006" key="4">
    <source>
        <dbReference type="Google" id="ProtNLM"/>
    </source>
</evidence>
<keyword evidence="1" id="KW-0732">Signal</keyword>
<evidence type="ECO:0000313" key="2">
    <source>
        <dbReference type="EMBL" id="AFM14573.1"/>
    </source>
</evidence>
<dbReference type="RefSeq" id="WP_014805049.1">
    <property type="nucleotide sequence ID" value="NC_018020.1"/>
</dbReference>
<dbReference type="HOGENOM" id="CLU_1365737_0_0_12"/>
<dbReference type="Proteomes" id="UP000006048">
    <property type="component" value="Chromosome"/>
</dbReference>
<sequence length="200" mass="22829">MVTGARAHLRAAAILLFCTAASLFAAPLDLQKIRLKGAQNIKDLRYFQETGLISARQTAIEMQIENYERSLTQFAEAKQTDRNTALKAIQANYEKFAPEFKAIADIYRDLALRHKNAINEKNSETISETAVREKVVATVEVAKQDETRALAAYTNRNYNYSAHLYWRSLRHYAKVFTLRKWQPLVQIAEKPKANKKPAAR</sequence>
<organism evidence="2 3">
    <name type="scientific">Turneriella parva (strain ATCC BAA-1111 / DSM 21527 / NCTC 11395 / H)</name>
    <name type="common">Leptospira parva</name>
    <dbReference type="NCBI Taxonomy" id="869212"/>
    <lineage>
        <taxon>Bacteria</taxon>
        <taxon>Pseudomonadati</taxon>
        <taxon>Spirochaetota</taxon>
        <taxon>Spirochaetia</taxon>
        <taxon>Leptospirales</taxon>
        <taxon>Leptospiraceae</taxon>
        <taxon>Turneriella</taxon>
    </lineage>
</organism>
<dbReference type="EMBL" id="CP002959">
    <property type="protein sequence ID" value="AFM14573.1"/>
    <property type="molecule type" value="Genomic_DNA"/>
</dbReference>
<dbReference type="AlphaFoldDB" id="I4BBB6"/>
<evidence type="ECO:0000313" key="3">
    <source>
        <dbReference type="Proteomes" id="UP000006048"/>
    </source>
</evidence>
<reference evidence="2 3" key="1">
    <citation type="submission" date="2012-06" db="EMBL/GenBank/DDBJ databases">
        <title>The complete chromosome of genome of Turneriella parva DSM 21527.</title>
        <authorList>
            <consortium name="US DOE Joint Genome Institute (JGI-PGF)"/>
            <person name="Lucas S."/>
            <person name="Han J."/>
            <person name="Lapidus A."/>
            <person name="Bruce D."/>
            <person name="Goodwin L."/>
            <person name="Pitluck S."/>
            <person name="Peters L."/>
            <person name="Kyrpides N."/>
            <person name="Mavromatis K."/>
            <person name="Ivanova N."/>
            <person name="Mikhailova N."/>
            <person name="Chertkov O."/>
            <person name="Detter J.C."/>
            <person name="Tapia R."/>
            <person name="Han C."/>
            <person name="Land M."/>
            <person name="Hauser L."/>
            <person name="Markowitz V."/>
            <person name="Cheng J.-F."/>
            <person name="Hugenholtz P."/>
            <person name="Woyke T."/>
            <person name="Wu D."/>
            <person name="Gronow S."/>
            <person name="Wellnitz S."/>
            <person name="Brambilla E."/>
            <person name="Klenk H.-P."/>
            <person name="Eisen J.A."/>
        </authorList>
    </citation>
    <scope>NUCLEOTIDE SEQUENCE [LARGE SCALE GENOMIC DNA]</scope>
    <source>
        <strain evidence="3">ATCC BAA-1111 / DSM 21527 / NCTC 11395 / H</strain>
    </source>
</reference>
<accession>I4BBB6</accession>
<evidence type="ECO:0000256" key="1">
    <source>
        <dbReference type="SAM" id="SignalP"/>
    </source>
</evidence>
<proteinExistence type="predicted"/>
<feature type="signal peptide" evidence="1">
    <location>
        <begin position="1"/>
        <end position="25"/>
    </location>
</feature>
<protein>
    <recommendedName>
        <fullName evidence="4">DUF5667 domain-containing protein</fullName>
    </recommendedName>
</protein>
<name>I4BBB6_TURPD</name>
<dbReference type="STRING" id="869212.Turpa_3939"/>
<feature type="chain" id="PRO_5003686914" description="DUF5667 domain-containing protein" evidence="1">
    <location>
        <begin position="26"/>
        <end position="200"/>
    </location>
</feature>